<dbReference type="Proteomes" id="UP000593838">
    <property type="component" value="Segment"/>
</dbReference>
<accession>A0A7M1RWE6</accession>
<protein>
    <submittedName>
        <fullName evidence="1">Transcription factor</fullName>
    </submittedName>
</protein>
<keyword evidence="2" id="KW-1185">Reference proteome</keyword>
<organism evidence="1 2">
    <name type="scientific">uncultured phage cr50_1</name>
    <dbReference type="NCBI Taxonomy" id="2772059"/>
    <lineage>
        <taxon>Viruses</taxon>
        <taxon>Duplodnaviria</taxon>
        <taxon>Heunggongvirae</taxon>
        <taxon>Uroviricota</taxon>
        <taxon>Caudoviricetes</taxon>
        <taxon>Crassvirales</taxon>
        <taxon>Suoliviridae</taxon>
        <taxon>Boorivirinae</taxon>
        <taxon>Cohcovirus</taxon>
        <taxon>Cohcovirus hiberniae</taxon>
    </lineage>
</organism>
<name>A0A7M1RWE6_9CAUD</name>
<evidence type="ECO:0000313" key="2">
    <source>
        <dbReference type="Proteomes" id="UP000593838"/>
    </source>
</evidence>
<dbReference type="RefSeq" id="YP_010110157.1">
    <property type="nucleotide sequence ID" value="NC_055868.1"/>
</dbReference>
<dbReference type="EMBL" id="MT774375">
    <property type="protein sequence ID" value="QOR57999.1"/>
    <property type="molecule type" value="Genomic_DNA"/>
</dbReference>
<proteinExistence type="predicted"/>
<sequence length="120" mass="14192">MNTYIYTGDSSLLTMKDNDIKNFDTISNHYLNIDWAWVIEEDGTFVANEKEYDVKAGDVILVLYAGYREKEVPVKDRRKVRDFVIMRNEDFYNNYKLNKEYDQNRNMKGCDCCEACVKEA</sequence>
<dbReference type="KEGG" id="vg:65128451"/>
<dbReference type="GeneID" id="65128451"/>
<evidence type="ECO:0000313" key="1">
    <source>
        <dbReference type="EMBL" id="QOR57999.1"/>
    </source>
</evidence>
<reference evidence="1 2" key="1">
    <citation type="submission" date="2020-07" db="EMBL/GenBank/DDBJ databases">
        <title>Taxonomic proposal: Crassvirales, a new order of highly abundant and diverse bacterial viruses.</title>
        <authorList>
            <person name="Shkoporov A.N."/>
            <person name="Stockdale S.R."/>
            <person name="Guerin E."/>
            <person name="Ross R.P."/>
            <person name="Hill C."/>
        </authorList>
    </citation>
    <scope>NUCLEOTIDE SEQUENCE [LARGE SCALE GENOMIC DNA]</scope>
</reference>